<evidence type="ECO:0000313" key="2">
    <source>
        <dbReference type="Proteomes" id="UP000306324"/>
    </source>
</evidence>
<organism evidence="1 2">
    <name type="scientific">Candidatus Accumulibacter phosphatis</name>
    <dbReference type="NCBI Taxonomy" id="327160"/>
    <lineage>
        <taxon>Bacteria</taxon>
        <taxon>Pseudomonadati</taxon>
        <taxon>Pseudomonadota</taxon>
        <taxon>Betaproteobacteria</taxon>
        <taxon>Candidatus Accumulibacter</taxon>
    </lineage>
</organism>
<proteinExistence type="predicted"/>
<name>A0A5S4EN05_9PROT</name>
<dbReference type="OrthoDB" id="9155291at2"/>
<protein>
    <submittedName>
        <fullName evidence="1">Uncharacterized protein</fullName>
    </submittedName>
</protein>
<dbReference type="Proteomes" id="UP000306324">
    <property type="component" value="Unassembled WGS sequence"/>
</dbReference>
<comment type="caution">
    <text evidence="1">The sequence shown here is derived from an EMBL/GenBank/DDBJ whole genome shotgun (WGS) entry which is preliminary data.</text>
</comment>
<sequence length="88" mass="9433">MNKSVRTGLIALAILVAAVVLNPSPERHRQRIADVIAERSELAGLLGIGRLASFISNYHSLGIASYTKVGDRVASIGLLGFVFVRETD</sequence>
<reference evidence="1 2" key="1">
    <citation type="submission" date="2019-04" db="EMBL/GenBank/DDBJ databases">
        <title>A novel phosphate-accumulating bacterium identified in bioreactor for phosphate removal from wastewater.</title>
        <authorList>
            <person name="Kotlyarov R.Y."/>
            <person name="Beletsky A.V."/>
            <person name="Kallistova A.Y."/>
            <person name="Dorofeev A.G."/>
            <person name="Nikolaev Y.Y."/>
            <person name="Pimenov N.V."/>
            <person name="Ravin N.V."/>
            <person name="Mardanov A.V."/>
        </authorList>
    </citation>
    <scope>NUCLEOTIDE SEQUENCE [LARGE SCALE GENOMIC DNA]</scope>
    <source>
        <strain evidence="1 2">Bin19</strain>
    </source>
</reference>
<dbReference type="EMBL" id="SWAD01000040">
    <property type="protein sequence ID" value="TMQ76788.1"/>
    <property type="molecule type" value="Genomic_DNA"/>
</dbReference>
<evidence type="ECO:0000313" key="1">
    <source>
        <dbReference type="EMBL" id="TMQ76788.1"/>
    </source>
</evidence>
<dbReference type="AlphaFoldDB" id="A0A5S4EN05"/>
<keyword evidence="2" id="KW-1185">Reference proteome</keyword>
<accession>A0A5S4EN05</accession>
<gene>
    <name evidence="1" type="ORF">ACCUM_3920</name>
</gene>
<dbReference type="RefSeq" id="WP_046535949.1">
    <property type="nucleotide sequence ID" value="NZ_SWAD01000040.1"/>
</dbReference>